<protein>
    <submittedName>
        <fullName evidence="2">Uncharacterized protein</fullName>
    </submittedName>
</protein>
<keyword evidence="1" id="KW-0812">Transmembrane</keyword>
<organism evidence="2 3">
    <name type="scientific">Massilia antarctica</name>
    <dbReference type="NCBI Taxonomy" id="2765360"/>
    <lineage>
        <taxon>Bacteria</taxon>
        <taxon>Pseudomonadati</taxon>
        <taxon>Pseudomonadota</taxon>
        <taxon>Betaproteobacteria</taxon>
        <taxon>Burkholderiales</taxon>
        <taxon>Oxalobacteraceae</taxon>
        <taxon>Telluria group</taxon>
        <taxon>Massilia</taxon>
    </lineage>
</organism>
<reference evidence="2 3" key="1">
    <citation type="submission" date="2020-11" db="EMBL/GenBank/DDBJ databases">
        <authorList>
            <person name="Sun Q."/>
        </authorList>
    </citation>
    <scope>NUCLEOTIDE SEQUENCE [LARGE SCALE GENOMIC DNA]</scope>
    <source>
        <strain evidence="2 3">P8398</strain>
    </source>
</reference>
<evidence type="ECO:0000313" key="3">
    <source>
        <dbReference type="Proteomes" id="UP000662888"/>
    </source>
</evidence>
<dbReference type="RefSeq" id="WP_206087905.1">
    <property type="nucleotide sequence ID" value="NZ_CP065053.1"/>
</dbReference>
<proteinExistence type="predicted"/>
<accession>A0AA49A719</accession>
<evidence type="ECO:0000256" key="1">
    <source>
        <dbReference type="SAM" id="Phobius"/>
    </source>
</evidence>
<evidence type="ECO:0000313" key="2">
    <source>
        <dbReference type="EMBL" id="QPI48272.1"/>
    </source>
</evidence>
<dbReference type="Proteomes" id="UP000662888">
    <property type="component" value="Chromosome"/>
</dbReference>
<dbReference type="EMBL" id="CP065053">
    <property type="protein sequence ID" value="QPI48272.1"/>
    <property type="molecule type" value="Genomic_DNA"/>
</dbReference>
<keyword evidence="3" id="KW-1185">Reference proteome</keyword>
<feature type="transmembrane region" description="Helical" evidence="1">
    <location>
        <begin position="168"/>
        <end position="191"/>
    </location>
</feature>
<sequence length="244" mass="25701">MAPSRLSLFIAAPIVLVSALALGLGVALQADRLDDTTRAIEESRLRFTLDDLRERFEARMALGLPLKAMPDAAAALERELRRDPDIVFISVIDNAAAPVFRAGAGAADADPPALRRQAAARDWLLREPGFVTLGARLSRPGGVPAGTLLLRHATQRQAGAVAMVTRELTLATVCAVLLTTVCIVFGVDLLVRRMDGMLARMNAALGRLPCADGAAALVDDVNQTAASALHDLAAARDTLAPGAR</sequence>
<gene>
    <name evidence="2" type="ORF">IV454_22375</name>
</gene>
<name>A0AA49A719_9BURK</name>
<keyword evidence="1" id="KW-0472">Membrane</keyword>
<keyword evidence="1" id="KW-1133">Transmembrane helix</keyword>